<comment type="caution">
    <text evidence="2">The sequence shown here is derived from an EMBL/GenBank/DDBJ whole genome shotgun (WGS) entry which is preliminary data.</text>
</comment>
<evidence type="ECO:0000313" key="3">
    <source>
        <dbReference type="Proteomes" id="UP000231409"/>
    </source>
</evidence>
<feature type="region of interest" description="Disordered" evidence="1">
    <location>
        <begin position="20"/>
        <end position="41"/>
    </location>
</feature>
<dbReference type="PROSITE" id="PS51257">
    <property type="entry name" value="PROKAR_LIPOPROTEIN"/>
    <property type="match status" value="1"/>
</dbReference>
<dbReference type="EMBL" id="NTFH01000003">
    <property type="protein sequence ID" value="PHQ16898.1"/>
    <property type="molecule type" value="Genomic_DNA"/>
</dbReference>
<protein>
    <submittedName>
        <fullName evidence="2">Uncharacterized protein</fullName>
    </submittedName>
</protein>
<evidence type="ECO:0000256" key="1">
    <source>
        <dbReference type="SAM" id="MobiDB-lite"/>
    </source>
</evidence>
<accession>A0A2G1UQX5</accession>
<dbReference type="AlphaFoldDB" id="A0A2G1UQX5"/>
<reference evidence="2 3" key="1">
    <citation type="submission" date="2017-09" db="EMBL/GenBank/DDBJ databases">
        <title>The draft genome sequences of Marinobacter sp. PWS21.</title>
        <authorList>
            <person name="Cao J."/>
        </authorList>
    </citation>
    <scope>NUCLEOTIDE SEQUENCE [LARGE SCALE GENOMIC DNA]</scope>
    <source>
        <strain evidence="2 3">PWS21</strain>
    </source>
</reference>
<dbReference type="Proteomes" id="UP000231409">
    <property type="component" value="Unassembled WGS sequence"/>
</dbReference>
<sequence length="554" mass="58365">MKAFKFGSLALAVVLSGCGGGGSSSDEPSGEPATPPSPTEVTRTGVFTDSAVANIQYQTATQSGYTSALGEYEYVEGETVTFSIGGIALPPVPATGRITPADMTDGGSSADQLTNILRLLQSLDEDGNPDNGIAITDGTHQALENAVLVLDQPAATFETQFADEVAIATNKTLISADDAESHFYASQQADLRGSWIFVEPAGESSNGQGPNGEEINVLTFLDGGHYIVAHKYGNDDQGAATAEWGTYTWDPVTGALNITVIGESEGGEGGLCPGLGDCVENVQLVGDELHFASEEGAATPFQAVKNSGNPYIGAWYLAEGDGFNVLTVLDDSHYVIAHNTNGAVYEGTDLVAVSSEWGTYSLADGSFLVTGIEEETDGPGGFYDGSGTGGLSAATELTGYGDLQFTPAGEDRFAFRRVGRFNVELSDLAGNKSTIIVERTGDVFVDGMSKEFEFDLVGEADSAQVSLQSGGTGSVLYVNDQESTLIDFWLVNTGTGTLLYEETNPDDFSTGHWVFAPIKTRDGKEWALVDFRHIDGDTESLLGFYVSELKPLQQ</sequence>
<evidence type="ECO:0000313" key="2">
    <source>
        <dbReference type="EMBL" id="PHQ16898.1"/>
    </source>
</evidence>
<keyword evidence="3" id="KW-1185">Reference proteome</keyword>
<gene>
    <name evidence="2" type="ORF">CLH61_02740</name>
</gene>
<name>A0A2G1UQX5_9GAMM</name>
<proteinExistence type="predicted"/>
<organism evidence="2 3">
    <name type="scientific">Marinobacter profundi</name>
    <dbReference type="NCBI Taxonomy" id="2666256"/>
    <lineage>
        <taxon>Bacteria</taxon>
        <taxon>Pseudomonadati</taxon>
        <taxon>Pseudomonadota</taxon>
        <taxon>Gammaproteobacteria</taxon>
        <taxon>Pseudomonadales</taxon>
        <taxon>Marinobacteraceae</taxon>
        <taxon>Marinobacter</taxon>
    </lineage>
</organism>